<accession>A0A375E4L4</accession>
<keyword evidence="2" id="KW-0732">Signal</keyword>
<dbReference type="InterPro" id="IPR005064">
    <property type="entry name" value="BUG"/>
</dbReference>
<organism evidence="3">
    <name type="scientific">Cupriavidus taiwanensis</name>
    <dbReference type="NCBI Taxonomy" id="164546"/>
    <lineage>
        <taxon>Bacteria</taxon>
        <taxon>Pseudomonadati</taxon>
        <taxon>Pseudomonadota</taxon>
        <taxon>Betaproteobacteria</taxon>
        <taxon>Burkholderiales</taxon>
        <taxon>Burkholderiaceae</taxon>
        <taxon>Cupriavidus</taxon>
    </lineage>
</organism>
<dbReference type="CDD" id="cd07012">
    <property type="entry name" value="PBP2_Bug_TTT"/>
    <property type="match status" value="1"/>
</dbReference>
<dbReference type="RefSeq" id="WP_116294453.1">
    <property type="nucleotide sequence ID" value="NZ_LT977006.1"/>
</dbReference>
<dbReference type="PANTHER" id="PTHR42928:SF5">
    <property type="entry name" value="BLR1237 PROTEIN"/>
    <property type="match status" value="1"/>
</dbReference>
<gene>
    <name evidence="3" type="ORF">CBM2613_A70029</name>
</gene>
<dbReference type="AlphaFoldDB" id="A0A375E4L4"/>
<dbReference type="SUPFAM" id="SSF53850">
    <property type="entry name" value="Periplasmic binding protein-like II"/>
    <property type="match status" value="1"/>
</dbReference>
<dbReference type="Pfam" id="PF03401">
    <property type="entry name" value="TctC"/>
    <property type="match status" value="1"/>
</dbReference>
<name>A0A375E4L4_9BURK</name>
<comment type="similarity">
    <text evidence="1">Belongs to the UPF0065 (bug) family.</text>
</comment>
<dbReference type="Gene3D" id="3.40.190.150">
    <property type="entry name" value="Bordetella uptake gene, domain 1"/>
    <property type="match status" value="1"/>
</dbReference>
<protein>
    <submittedName>
        <fullName evidence="3">Tat pathway signal sequence domain protein</fullName>
    </submittedName>
</protein>
<reference evidence="3" key="1">
    <citation type="submission" date="2018-01" db="EMBL/GenBank/DDBJ databases">
        <authorList>
            <person name="Clerissi C."/>
        </authorList>
    </citation>
    <scope>NUCLEOTIDE SEQUENCE</scope>
    <source>
        <strain evidence="3">Cupriavidus taiwanensis STM 8556</strain>
    </source>
</reference>
<feature type="signal peptide" evidence="2">
    <location>
        <begin position="1"/>
        <end position="35"/>
    </location>
</feature>
<proteinExistence type="inferred from homology"/>
<evidence type="ECO:0000313" key="3">
    <source>
        <dbReference type="EMBL" id="SOZ65383.1"/>
    </source>
</evidence>
<dbReference type="Gene3D" id="3.40.190.10">
    <property type="entry name" value="Periplasmic binding protein-like II"/>
    <property type="match status" value="1"/>
</dbReference>
<dbReference type="PANTHER" id="PTHR42928">
    <property type="entry name" value="TRICARBOXYLATE-BINDING PROTEIN"/>
    <property type="match status" value="1"/>
</dbReference>
<dbReference type="EMBL" id="OFTH01000031">
    <property type="protein sequence ID" value="SOZ65383.1"/>
    <property type="molecule type" value="Genomic_DNA"/>
</dbReference>
<comment type="caution">
    <text evidence="3">The sequence shown here is derived from an EMBL/GenBank/DDBJ whole genome shotgun (WGS) entry which is preliminary data.</text>
</comment>
<evidence type="ECO:0000256" key="2">
    <source>
        <dbReference type="SAM" id="SignalP"/>
    </source>
</evidence>
<feature type="chain" id="PRO_5016721531" evidence="2">
    <location>
        <begin position="36"/>
        <end position="337"/>
    </location>
</feature>
<evidence type="ECO:0000256" key="1">
    <source>
        <dbReference type="ARBA" id="ARBA00006987"/>
    </source>
</evidence>
<dbReference type="InterPro" id="IPR042100">
    <property type="entry name" value="Bug_dom1"/>
</dbReference>
<sequence>MTPKRNLDSSTKRIFARRAVLAFACALALPGLARAQASDYPKPGAMLRYVVPFPPAGLTDVMARLVAQQLGERWKTNVIVENKPGANAMLGAETAARAAPDGNTLLAVNMTHSVNATLFRGRSKLNFDKDLKPVALLAGTPVLVVVPADSKIQSLADLVAAAKSRSLNAGSSGVGTPSHMSLALFNQLNGTKILHVPYKGGAPSLTDLMGGQLDVIFSNFPESLPFVKSGKLRAIAIASAQRNPQVPNVPTTAEGGMPKLNVEQWTAVMVPGATPDAIVQKLGGELVRIMSTPDVANKARELGFRVDPRGPREFAAFWNSEVQRWRTVVESAGITPE</sequence>
<dbReference type="PIRSF" id="PIRSF017082">
    <property type="entry name" value="YflP"/>
    <property type="match status" value="1"/>
</dbReference>
<dbReference type="Proteomes" id="UP000256952">
    <property type="component" value="Chromosome CBM2613_a"/>
</dbReference>